<evidence type="ECO:0000313" key="3">
    <source>
        <dbReference type="Proteomes" id="UP001189429"/>
    </source>
</evidence>
<evidence type="ECO:0000256" key="1">
    <source>
        <dbReference type="SAM" id="MobiDB-lite"/>
    </source>
</evidence>
<proteinExistence type="predicted"/>
<feature type="non-terminal residue" evidence="2">
    <location>
        <position position="136"/>
    </location>
</feature>
<dbReference type="EMBL" id="CAUYUJ010006577">
    <property type="protein sequence ID" value="CAK0817854.1"/>
    <property type="molecule type" value="Genomic_DNA"/>
</dbReference>
<keyword evidence="3" id="KW-1185">Reference proteome</keyword>
<organism evidence="2 3">
    <name type="scientific">Prorocentrum cordatum</name>
    <dbReference type="NCBI Taxonomy" id="2364126"/>
    <lineage>
        <taxon>Eukaryota</taxon>
        <taxon>Sar</taxon>
        <taxon>Alveolata</taxon>
        <taxon>Dinophyceae</taxon>
        <taxon>Prorocentrales</taxon>
        <taxon>Prorocentraceae</taxon>
        <taxon>Prorocentrum</taxon>
    </lineage>
</organism>
<dbReference type="Proteomes" id="UP001189429">
    <property type="component" value="Unassembled WGS sequence"/>
</dbReference>
<gene>
    <name evidence="2" type="ORF">PCOR1329_LOCUS20315</name>
</gene>
<evidence type="ECO:0000313" key="2">
    <source>
        <dbReference type="EMBL" id="CAK0817854.1"/>
    </source>
</evidence>
<name>A0ABN9RFN3_9DINO</name>
<feature type="compositionally biased region" description="Basic residues" evidence="1">
    <location>
        <begin position="109"/>
        <end position="136"/>
    </location>
</feature>
<reference evidence="2" key="1">
    <citation type="submission" date="2023-10" db="EMBL/GenBank/DDBJ databases">
        <authorList>
            <person name="Chen Y."/>
            <person name="Shah S."/>
            <person name="Dougan E. K."/>
            <person name="Thang M."/>
            <person name="Chan C."/>
        </authorList>
    </citation>
    <scope>NUCLEOTIDE SEQUENCE [LARGE SCALE GENOMIC DNA]</scope>
</reference>
<feature type="region of interest" description="Disordered" evidence="1">
    <location>
        <begin position="1"/>
        <end position="136"/>
    </location>
</feature>
<feature type="compositionally biased region" description="Low complexity" evidence="1">
    <location>
        <begin position="48"/>
        <end position="59"/>
    </location>
</feature>
<feature type="non-terminal residue" evidence="2">
    <location>
        <position position="1"/>
    </location>
</feature>
<feature type="compositionally biased region" description="Low complexity" evidence="1">
    <location>
        <begin position="72"/>
        <end position="98"/>
    </location>
</feature>
<protein>
    <submittedName>
        <fullName evidence="2">Uncharacterized protein</fullName>
    </submittedName>
</protein>
<sequence>ALPRCQSGPRRTTSPAKSCRRHSRSGRPELVPMGPARRAGTRGRRSSRPGGCRTPGSPTAPTRRPGQGHTTARGPTCRPARGRPRGAPLPRRPAACPPSGRRAAGVLRWRTRPPSRRALRQWTGRCRRTSRTRAGR</sequence>
<comment type="caution">
    <text evidence="2">The sequence shown here is derived from an EMBL/GenBank/DDBJ whole genome shotgun (WGS) entry which is preliminary data.</text>
</comment>
<accession>A0ABN9RFN3</accession>